<name>A0A978VET6_ZIZJJ</name>
<dbReference type="EMBL" id="JAEACU010000005">
    <property type="protein sequence ID" value="KAH7528875.1"/>
    <property type="molecule type" value="Genomic_DNA"/>
</dbReference>
<dbReference type="InterPro" id="IPR032308">
    <property type="entry name" value="TDBD"/>
</dbReference>
<accession>A0A978VET6</accession>
<dbReference type="Pfam" id="PF16135">
    <property type="entry name" value="TDBD"/>
    <property type="match status" value="1"/>
</dbReference>
<dbReference type="InterPro" id="IPR031307">
    <property type="entry name" value="Ninja_fam"/>
</dbReference>
<evidence type="ECO:0000256" key="3">
    <source>
        <dbReference type="ARBA" id="ARBA00023242"/>
    </source>
</evidence>
<feature type="region of interest" description="Disordered" evidence="5">
    <location>
        <begin position="383"/>
        <end position="418"/>
    </location>
</feature>
<dbReference type="PANTHER" id="PTHR31413:SF43">
    <property type="entry name" value="NINJA-FAMILY PROTEIN"/>
    <property type="match status" value="1"/>
</dbReference>
<gene>
    <name evidence="8" type="ORF">FEM48_Zijuj05G0124200</name>
</gene>
<dbReference type="InterPro" id="IPR012463">
    <property type="entry name" value="Ninja_motif"/>
</dbReference>
<organism evidence="8 9">
    <name type="scientific">Ziziphus jujuba var. spinosa</name>
    <dbReference type="NCBI Taxonomy" id="714518"/>
    <lineage>
        <taxon>Eukaryota</taxon>
        <taxon>Viridiplantae</taxon>
        <taxon>Streptophyta</taxon>
        <taxon>Embryophyta</taxon>
        <taxon>Tracheophyta</taxon>
        <taxon>Spermatophyta</taxon>
        <taxon>Magnoliopsida</taxon>
        <taxon>eudicotyledons</taxon>
        <taxon>Gunneridae</taxon>
        <taxon>Pentapetalae</taxon>
        <taxon>rosids</taxon>
        <taxon>fabids</taxon>
        <taxon>Rosales</taxon>
        <taxon>Rhamnaceae</taxon>
        <taxon>Paliureae</taxon>
        <taxon>Ziziphus</taxon>
    </lineage>
</organism>
<evidence type="ECO:0000259" key="6">
    <source>
        <dbReference type="Pfam" id="PF07897"/>
    </source>
</evidence>
<dbReference type="PANTHER" id="PTHR31413">
    <property type="entry name" value="AFP HOMOLOG 2"/>
    <property type="match status" value="1"/>
</dbReference>
<dbReference type="Proteomes" id="UP000813462">
    <property type="component" value="Unassembled WGS sequence"/>
</dbReference>
<feature type="domain" description="Tify" evidence="7">
    <location>
        <begin position="465"/>
        <end position="499"/>
    </location>
</feature>
<comment type="function">
    <text evidence="4">Acts as a negative regulator of abscisic acid (ABA) response.</text>
</comment>
<feature type="region of interest" description="Disordered" evidence="5">
    <location>
        <begin position="57"/>
        <end position="118"/>
    </location>
</feature>
<feature type="domain" description="Ethylene-responsive binding factor-associated repression" evidence="6">
    <location>
        <begin position="51"/>
        <end position="85"/>
    </location>
</feature>
<evidence type="ECO:0000256" key="1">
    <source>
        <dbReference type="ARBA" id="ARBA00004123"/>
    </source>
</evidence>
<comment type="similarity">
    <text evidence="2 4">Belongs to the Ninja family.</text>
</comment>
<protein>
    <recommendedName>
        <fullName evidence="4">Ninja-family protein</fullName>
    </recommendedName>
    <alternativeName>
        <fullName evidence="4">ABI-binding protein</fullName>
    </alternativeName>
</protein>
<dbReference type="AlphaFoldDB" id="A0A978VET6"/>
<evidence type="ECO:0000256" key="5">
    <source>
        <dbReference type="SAM" id="MobiDB-lite"/>
    </source>
</evidence>
<dbReference type="GO" id="GO:0007165">
    <property type="term" value="P:signal transduction"/>
    <property type="evidence" value="ECO:0007669"/>
    <property type="project" value="InterPro"/>
</dbReference>
<dbReference type="GO" id="GO:0045892">
    <property type="term" value="P:negative regulation of DNA-templated transcription"/>
    <property type="evidence" value="ECO:0007669"/>
    <property type="project" value="TreeGrafter"/>
</dbReference>
<evidence type="ECO:0000313" key="8">
    <source>
        <dbReference type="EMBL" id="KAH7528875.1"/>
    </source>
</evidence>
<evidence type="ECO:0000256" key="2">
    <source>
        <dbReference type="ARBA" id="ARBA00006081"/>
    </source>
</evidence>
<dbReference type="GO" id="GO:0005634">
    <property type="term" value="C:nucleus"/>
    <property type="evidence" value="ECO:0007669"/>
    <property type="project" value="UniProtKB-SubCell"/>
</dbReference>
<dbReference type="InterPro" id="IPR032310">
    <property type="entry name" value="NLS_NINJA_AFP-like"/>
</dbReference>
<evidence type="ECO:0000313" key="9">
    <source>
        <dbReference type="Proteomes" id="UP000813462"/>
    </source>
</evidence>
<comment type="subcellular location">
    <subcellularLocation>
        <location evidence="1 4">Nucleus</location>
    </subcellularLocation>
</comment>
<comment type="caution">
    <text evidence="8">The sequence shown here is derived from an EMBL/GenBank/DDBJ whole genome shotgun (WGS) entry which is preliminary data.</text>
</comment>
<evidence type="ECO:0000259" key="7">
    <source>
        <dbReference type="Pfam" id="PF16135"/>
    </source>
</evidence>
<dbReference type="Pfam" id="PF07897">
    <property type="entry name" value="EAR"/>
    <property type="match status" value="1"/>
</dbReference>
<feature type="compositionally biased region" description="Low complexity" evidence="5">
    <location>
        <begin position="100"/>
        <end position="118"/>
    </location>
</feature>
<sequence>MGEDKVAALKTGLFSMQNDDEIENPTNFFQRFSSEKIQISVSEEFSQQPDLSLRLSLGGPYGENSKQNNNNNNNKLLARSSSVGGVMANEERGGGGGGHADTVAVAGAGKPKTPPAATTTYLSLSRSCSLPVESEKRMIELKEFQAIKRMVAKKRMVVEKQRNCSRVSFEDEKSQPEPEVTLAVPAPPMSSSEMAAWAAASATKSPALSRAILKIKSQGHVFDGKQVEVSWYLSCSCRGGNEYGLRFGVMIGRFESYEIRNSLMMIGRFESYEILNALTIIGRFESYEIRNLLMMIGRFETYEILNALTIIGRFKSYEIWNSGIDTRTDKTIKKGSITGNVQHLEYEVISSFLKYKMIMLLWHKFLAGYEDSTAGKKILSATQSLSEQRDKEPAFTTQPMANGKSVGTAENKQENPMKKAKVSNGIVLDNGMDVMTKMPSVSCIGDGPNGRRIEGFLYKYTKSQVSIVCVCHGSFLTPAEFVRHAGGNDVENPMRRINVTSTPFPC</sequence>
<evidence type="ECO:0000256" key="4">
    <source>
        <dbReference type="RuleBase" id="RU369029"/>
    </source>
</evidence>
<proteinExistence type="inferred from homology"/>
<keyword evidence="3 4" id="KW-0539">Nucleus</keyword>
<dbReference type="Pfam" id="PF16136">
    <property type="entry name" value="NLS_NINJA_AFP"/>
    <property type="match status" value="1"/>
</dbReference>
<reference evidence="8" key="1">
    <citation type="journal article" date="2021" name="Front. Plant Sci.">
        <title>Chromosome-Scale Genome Assembly for Chinese Sour Jujube and Insights Into Its Genome Evolution and Domestication Signature.</title>
        <authorList>
            <person name="Shen L.-Y."/>
            <person name="Luo H."/>
            <person name="Wang X.-L."/>
            <person name="Wang X.-M."/>
            <person name="Qiu X.-J."/>
            <person name="Liu H."/>
            <person name="Zhou S.-S."/>
            <person name="Jia K.-H."/>
            <person name="Nie S."/>
            <person name="Bao Y.-T."/>
            <person name="Zhang R.-G."/>
            <person name="Yun Q.-Z."/>
            <person name="Chai Y.-H."/>
            <person name="Lu J.-Y."/>
            <person name="Li Y."/>
            <person name="Zhao S.-W."/>
            <person name="Mao J.-F."/>
            <person name="Jia S.-G."/>
            <person name="Mao Y.-M."/>
        </authorList>
    </citation>
    <scope>NUCLEOTIDE SEQUENCE</scope>
    <source>
        <strain evidence="8">AT0</strain>
        <tissue evidence="8">Leaf</tissue>
    </source>
</reference>